<dbReference type="STRING" id="913024.SAMN05421741_10197"/>
<evidence type="ECO:0000313" key="1">
    <source>
        <dbReference type="EMBL" id="SFN09315.1"/>
    </source>
</evidence>
<dbReference type="EMBL" id="FOVI01000001">
    <property type="protein sequence ID" value="SFN09315.1"/>
    <property type="molecule type" value="Genomic_DNA"/>
</dbReference>
<evidence type="ECO:0000313" key="2">
    <source>
        <dbReference type="Proteomes" id="UP000199036"/>
    </source>
</evidence>
<sequence length="170" mass="19644">MITVDLTKHTFKNDRSELRKEIINIFLNEVPGTGKGELTSKYNYVVMKKGDKEVYLKRPAQFNNGFDFTLNVSNINFNPNGRATSRPTHGNIIDDLILKKQTNASLYNELKIQIEKIYNCLNPDKADFNFGIGIDSEILLECIKWLFVEQDVTYWNYSGRAMFYSGIQEI</sequence>
<dbReference type="RefSeq" id="WP_091517428.1">
    <property type="nucleotide sequence ID" value="NZ_FOVI01000001.1"/>
</dbReference>
<organism evidence="1 2">
    <name type="scientific">Paenimyroides ummariense</name>
    <dbReference type="NCBI Taxonomy" id="913024"/>
    <lineage>
        <taxon>Bacteria</taxon>
        <taxon>Pseudomonadati</taxon>
        <taxon>Bacteroidota</taxon>
        <taxon>Flavobacteriia</taxon>
        <taxon>Flavobacteriales</taxon>
        <taxon>Flavobacteriaceae</taxon>
        <taxon>Paenimyroides</taxon>
    </lineage>
</organism>
<evidence type="ECO:0008006" key="3">
    <source>
        <dbReference type="Google" id="ProtNLM"/>
    </source>
</evidence>
<dbReference type="Proteomes" id="UP000199036">
    <property type="component" value="Unassembled WGS sequence"/>
</dbReference>
<accession>A0A1I4W7A5</accession>
<dbReference type="AlphaFoldDB" id="A0A1I4W7A5"/>
<gene>
    <name evidence="1" type="ORF">SAMN05421741_10197</name>
</gene>
<proteinExistence type="predicted"/>
<dbReference type="OrthoDB" id="5373219at2"/>
<keyword evidence="2" id="KW-1185">Reference proteome</keyword>
<protein>
    <recommendedName>
        <fullName evidence="3">DNA adenine methylase</fullName>
    </recommendedName>
</protein>
<reference evidence="2" key="1">
    <citation type="submission" date="2016-10" db="EMBL/GenBank/DDBJ databases">
        <authorList>
            <person name="Varghese N."/>
            <person name="Submissions S."/>
        </authorList>
    </citation>
    <scope>NUCLEOTIDE SEQUENCE [LARGE SCALE GENOMIC DNA]</scope>
    <source>
        <strain evidence="2">DS-12</strain>
    </source>
</reference>
<name>A0A1I4W7A5_9FLAO</name>